<keyword evidence="3" id="KW-1185">Reference proteome</keyword>
<accession>A0AAY5KGQ9</accession>
<feature type="compositionally biased region" description="Basic and acidic residues" evidence="1">
    <location>
        <begin position="60"/>
        <end position="75"/>
    </location>
</feature>
<reference evidence="2 3" key="1">
    <citation type="submission" date="2020-02" db="EMBL/GenBank/DDBJ databases">
        <title>Esox lucius (northern pike) genome, fEsoLuc1, primary haplotype.</title>
        <authorList>
            <person name="Myers G."/>
            <person name="Karagic N."/>
            <person name="Meyer A."/>
            <person name="Pippel M."/>
            <person name="Reichard M."/>
            <person name="Winkler S."/>
            <person name="Tracey A."/>
            <person name="Sims Y."/>
            <person name="Howe K."/>
            <person name="Rhie A."/>
            <person name="Formenti G."/>
            <person name="Durbin R."/>
            <person name="Fedrigo O."/>
            <person name="Jarvis E.D."/>
        </authorList>
    </citation>
    <scope>NUCLEOTIDE SEQUENCE [LARGE SCALE GENOMIC DNA]</scope>
</reference>
<proteinExistence type="predicted"/>
<feature type="region of interest" description="Disordered" evidence="1">
    <location>
        <begin position="55"/>
        <end position="75"/>
    </location>
</feature>
<sequence length="75" mass="8221">LHNSLLSYGSAGVGHVSALNHHSLDQQPVLWTVPDAGWSLIVAAFTLLQGNKVKQGQRHTCTEERTEERTHAHAL</sequence>
<organism evidence="2 3">
    <name type="scientific">Esox lucius</name>
    <name type="common">Northern pike</name>
    <dbReference type="NCBI Taxonomy" id="8010"/>
    <lineage>
        <taxon>Eukaryota</taxon>
        <taxon>Metazoa</taxon>
        <taxon>Chordata</taxon>
        <taxon>Craniata</taxon>
        <taxon>Vertebrata</taxon>
        <taxon>Euteleostomi</taxon>
        <taxon>Actinopterygii</taxon>
        <taxon>Neopterygii</taxon>
        <taxon>Teleostei</taxon>
        <taxon>Protacanthopterygii</taxon>
        <taxon>Esociformes</taxon>
        <taxon>Esocidae</taxon>
        <taxon>Esox</taxon>
    </lineage>
</organism>
<reference evidence="2" key="2">
    <citation type="submission" date="2025-08" db="UniProtKB">
        <authorList>
            <consortium name="Ensembl"/>
        </authorList>
    </citation>
    <scope>IDENTIFICATION</scope>
</reference>
<reference evidence="2" key="3">
    <citation type="submission" date="2025-09" db="UniProtKB">
        <authorList>
            <consortium name="Ensembl"/>
        </authorList>
    </citation>
    <scope>IDENTIFICATION</scope>
</reference>
<evidence type="ECO:0000313" key="2">
    <source>
        <dbReference type="Ensembl" id="ENSELUP00000088288.1"/>
    </source>
</evidence>
<dbReference type="Ensembl" id="ENSELUT00000097708.1">
    <property type="protein sequence ID" value="ENSELUP00000088288.1"/>
    <property type="gene ID" value="ENSELUG00000039802.1"/>
</dbReference>
<evidence type="ECO:0000256" key="1">
    <source>
        <dbReference type="SAM" id="MobiDB-lite"/>
    </source>
</evidence>
<evidence type="ECO:0000313" key="3">
    <source>
        <dbReference type="Proteomes" id="UP000265140"/>
    </source>
</evidence>
<dbReference type="AlphaFoldDB" id="A0AAY5KGQ9"/>
<name>A0AAY5KGQ9_ESOLU</name>
<protein>
    <submittedName>
        <fullName evidence="2">Uncharacterized protein</fullName>
    </submittedName>
</protein>
<dbReference type="Proteomes" id="UP000265140">
    <property type="component" value="Chromosome 14"/>
</dbReference>